<dbReference type="GO" id="GO:0016491">
    <property type="term" value="F:oxidoreductase activity"/>
    <property type="evidence" value="ECO:0007669"/>
    <property type="project" value="InterPro"/>
</dbReference>
<protein>
    <submittedName>
        <fullName evidence="2">DsbA family protein</fullName>
    </submittedName>
</protein>
<evidence type="ECO:0000313" key="2">
    <source>
        <dbReference type="EMBL" id="MBJ7538601.1"/>
    </source>
</evidence>
<feature type="domain" description="DSBA-like thioredoxin" evidence="1">
    <location>
        <begin position="4"/>
        <end position="181"/>
    </location>
</feature>
<reference evidence="2" key="1">
    <citation type="submission" date="2020-12" db="EMBL/GenBank/DDBJ databases">
        <title>Marinomonas arctica sp. nov., a psychrotolerant bacterium isolated from the Arctic.</title>
        <authorList>
            <person name="Zhang Y."/>
        </authorList>
    </citation>
    <scope>NUCLEOTIDE SEQUENCE</scope>
    <source>
        <strain evidence="2">C1424</strain>
    </source>
</reference>
<dbReference type="RefSeq" id="WP_199469010.1">
    <property type="nucleotide sequence ID" value="NZ_JAEMNX010000015.1"/>
</dbReference>
<evidence type="ECO:0000313" key="3">
    <source>
        <dbReference type="Proteomes" id="UP000628710"/>
    </source>
</evidence>
<dbReference type="EMBL" id="JAEMNX010000015">
    <property type="protein sequence ID" value="MBJ7538601.1"/>
    <property type="molecule type" value="Genomic_DNA"/>
</dbReference>
<organism evidence="2 3">
    <name type="scientific">Marinomonas transparens</name>
    <dbReference type="NCBI Taxonomy" id="2795388"/>
    <lineage>
        <taxon>Bacteria</taxon>
        <taxon>Pseudomonadati</taxon>
        <taxon>Pseudomonadota</taxon>
        <taxon>Gammaproteobacteria</taxon>
        <taxon>Oceanospirillales</taxon>
        <taxon>Oceanospirillaceae</taxon>
        <taxon>Marinomonas</taxon>
    </lineage>
</organism>
<dbReference type="InterPro" id="IPR036249">
    <property type="entry name" value="Thioredoxin-like_sf"/>
</dbReference>
<sequence>MVKVHYFFDPMCGWCYGATSLVEILANMGEFEIAYHPGGMIPKRAIEPAFRQHILQADGQIAAMTKAHFGDAYKARVASTGEFVIDSYLPTQAFMVGIEMGVEPHTMLKAIQQAHYQDGKALDKPEALQALAVTLGLDEATWKDKMAGAEPAMMKEIQESHRLMGQLQVSGYPTLIIEKDDKLSRLPHSSYYGRVAEWKDYLTNLV</sequence>
<name>A0A934N713_9GAMM</name>
<dbReference type="Proteomes" id="UP000628710">
    <property type="component" value="Unassembled WGS sequence"/>
</dbReference>
<proteinExistence type="predicted"/>
<keyword evidence="3" id="KW-1185">Reference proteome</keyword>
<dbReference type="CDD" id="cd03025">
    <property type="entry name" value="DsbA_FrnE_like"/>
    <property type="match status" value="1"/>
</dbReference>
<accession>A0A934N713</accession>
<dbReference type="SUPFAM" id="SSF52833">
    <property type="entry name" value="Thioredoxin-like"/>
    <property type="match status" value="1"/>
</dbReference>
<dbReference type="Pfam" id="PF01323">
    <property type="entry name" value="DSBA"/>
    <property type="match status" value="1"/>
</dbReference>
<dbReference type="AlphaFoldDB" id="A0A934N713"/>
<comment type="caution">
    <text evidence="2">The sequence shown here is derived from an EMBL/GenBank/DDBJ whole genome shotgun (WGS) entry which is preliminary data.</text>
</comment>
<evidence type="ECO:0000259" key="1">
    <source>
        <dbReference type="Pfam" id="PF01323"/>
    </source>
</evidence>
<dbReference type="Gene3D" id="3.40.30.10">
    <property type="entry name" value="Glutaredoxin"/>
    <property type="match status" value="1"/>
</dbReference>
<gene>
    <name evidence="2" type="ORF">I8J31_13025</name>
</gene>
<dbReference type="InterPro" id="IPR001853">
    <property type="entry name" value="DSBA-like_thioredoxin_dom"/>
</dbReference>